<evidence type="ECO:0000313" key="2">
    <source>
        <dbReference type="EMBL" id="KAJ6843824.1"/>
    </source>
</evidence>
<sequence length="170" mass="18403">MPDPCGPSSLTSRVPPRARAPPRPLRFWADAVTSVSSPSVAPTSIPRTSAAQSWRSPDFARPHAPTRSTGATPGMDPTVPLRVTTPPGRALRSRSRALCPVETCPLSSRAGDHLLRRRRASDPELLRRRLDFPLPIVPFLISSAKWTTPNATGLSVSPAKDLRQVSRGFT</sequence>
<feature type="compositionally biased region" description="Low complexity" evidence="1">
    <location>
        <begin position="31"/>
        <end position="44"/>
    </location>
</feature>
<dbReference type="AlphaFoldDB" id="A0AAX6HTM2"/>
<proteinExistence type="predicted"/>
<accession>A0AAX6HTM2</accession>
<feature type="compositionally biased region" description="Polar residues" evidence="1">
    <location>
        <begin position="45"/>
        <end position="55"/>
    </location>
</feature>
<feature type="region of interest" description="Disordered" evidence="1">
    <location>
        <begin position="1"/>
        <end position="94"/>
    </location>
</feature>
<gene>
    <name evidence="2" type="ORF">M6B38_117130</name>
</gene>
<dbReference type="Proteomes" id="UP001140949">
    <property type="component" value="Unassembled WGS sequence"/>
</dbReference>
<evidence type="ECO:0000313" key="3">
    <source>
        <dbReference type="Proteomes" id="UP001140949"/>
    </source>
</evidence>
<keyword evidence="3" id="KW-1185">Reference proteome</keyword>
<organism evidence="2 3">
    <name type="scientific">Iris pallida</name>
    <name type="common">Sweet iris</name>
    <dbReference type="NCBI Taxonomy" id="29817"/>
    <lineage>
        <taxon>Eukaryota</taxon>
        <taxon>Viridiplantae</taxon>
        <taxon>Streptophyta</taxon>
        <taxon>Embryophyta</taxon>
        <taxon>Tracheophyta</taxon>
        <taxon>Spermatophyta</taxon>
        <taxon>Magnoliopsida</taxon>
        <taxon>Liliopsida</taxon>
        <taxon>Asparagales</taxon>
        <taxon>Iridaceae</taxon>
        <taxon>Iridoideae</taxon>
        <taxon>Irideae</taxon>
        <taxon>Iris</taxon>
    </lineage>
</organism>
<evidence type="ECO:0000256" key="1">
    <source>
        <dbReference type="SAM" id="MobiDB-lite"/>
    </source>
</evidence>
<comment type="caution">
    <text evidence="2">The sequence shown here is derived from an EMBL/GenBank/DDBJ whole genome shotgun (WGS) entry which is preliminary data.</text>
</comment>
<protein>
    <submittedName>
        <fullName evidence="2">Vegetative cell wall protein gp1-like</fullName>
    </submittedName>
</protein>
<reference evidence="2" key="2">
    <citation type="submission" date="2023-04" db="EMBL/GenBank/DDBJ databases">
        <authorList>
            <person name="Bruccoleri R.E."/>
            <person name="Oakeley E.J."/>
            <person name="Faust A.-M."/>
            <person name="Dessus-Babus S."/>
            <person name="Altorfer M."/>
            <person name="Burckhardt D."/>
            <person name="Oertli M."/>
            <person name="Naumann U."/>
            <person name="Petersen F."/>
            <person name="Wong J."/>
        </authorList>
    </citation>
    <scope>NUCLEOTIDE SEQUENCE</scope>
    <source>
        <strain evidence="2">GSM-AAB239-AS_SAM_17_03QT</strain>
        <tissue evidence="2">Leaf</tissue>
    </source>
</reference>
<reference evidence="2" key="1">
    <citation type="journal article" date="2023" name="GigaByte">
        <title>Genome assembly of the bearded iris, Iris pallida Lam.</title>
        <authorList>
            <person name="Bruccoleri R.E."/>
            <person name="Oakeley E.J."/>
            <person name="Faust A.M.E."/>
            <person name="Altorfer M."/>
            <person name="Dessus-Babus S."/>
            <person name="Burckhardt D."/>
            <person name="Oertli M."/>
            <person name="Naumann U."/>
            <person name="Petersen F."/>
            <person name="Wong J."/>
        </authorList>
    </citation>
    <scope>NUCLEOTIDE SEQUENCE</scope>
    <source>
        <strain evidence="2">GSM-AAB239-AS_SAM_17_03QT</strain>
    </source>
</reference>
<name>A0AAX6HTM2_IRIPA</name>
<dbReference type="EMBL" id="JANAVB010006993">
    <property type="protein sequence ID" value="KAJ6843824.1"/>
    <property type="molecule type" value="Genomic_DNA"/>
</dbReference>